<accession>A0AA88HFI4</accession>
<dbReference type="AlphaFoldDB" id="A0AA88HFI4"/>
<reference evidence="5" key="1">
    <citation type="submission" date="2023-07" db="EMBL/GenBank/DDBJ databases">
        <title>Chromosome-level genome assembly of Artemia franciscana.</title>
        <authorList>
            <person name="Jo E."/>
        </authorList>
    </citation>
    <scope>NUCLEOTIDE SEQUENCE</scope>
    <source>
        <tissue evidence="5">Whole body</tissue>
    </source>
</reference>
<proteinExistence type="predicted"/>
<name>A0AA88HFI4_ARTSF</name>
<dbReference type="PROSITE" id="PS50292">
    <property type="entry name" value="PEROXIDASE_3"/>
    <property type="match status" value="1"/>
</dbReference>
<evidence type="ECO:0000313" key="5">
    <source>
        <dbReference type="EMBL" id="KAK2704347.1"/>
    </source>
</evidence>
<evidence type="ECO:0000313" key="6">
    <source>
        <dbReference type="Proteomes" id="UP001187531"/>
    </source>
</evidence>
<comment type="caution">
    <text evidence="5">The sequence shown here is derived from an EMBL/GenBank/DDBJ whole genome shotgun (WGS) entry which is preliminary data.</text>
</comment>
<evidence type="ECO:0008006" key="7">
    <source>
        <dbReference type="Google" id="ProtNLM"/>
    </source>
</evidence>
<dbReference type="InterPro" id="IPR037120">
    <property type="entry name" value="Haem_peroxidase_sf_animal"/>
</dbReference>
<keyword evidence="4" id="KW-0325">Glycoprotein</keyword>
<evidence type="ECO:0000256" key="4">
    <source>
        <dbReference type="ARBA" id="ARBA00023180"/>
    </source>
</evidence>
<organism evidence="5 6">
    <name type="scientific">Artemia franciscana</name>
    <name type="common">Brine shrimp</name>
    <name type="synonym">Artemia sanfranciscana</name>
    <dbReference type="NCBI Taxonomy" id="6661"/>
    <lineage>
        <taxon>Eukaryota</taxon>
        <taxon>Metazoa</taxon>
        <taxon>Ecdysozoa</taxon>
        <taxon>Arthropoda</taxon>
        <taxon>Crustacea</taxon>
        <taxon>Branchiopoda</taxon>
        <taxon>Anostraca</taxon>
        <taxon>Artemiidae</taxon>
        <taxon>Artemia</taxon>
    </lineage>
</organism>
<dbReference type="PANTHER" id="PTHR11475:SF4">
    <property type="entry name" value="CHORION PEROXIDASE"/>
    <property type="match status" value="1"/>
</dbReference>
<keyword evidence="3" id="KW-0575">Peroxidase</keyword>
<dbReference type="InterPro" id="IPR010255">
    <property type="entry name" value="Haem_peroxidase_sf"/>
</dbReference>
<evidence type="ECO:0000256" key="1">
    <source>
        <dbReference type="ARBA" id="ARBA00004613"/>
    </source>
</evidence>
<protein>
    <recommendedName>
        <fullName evidence="7">Peroxidase</fullName>
    </recommendedName>
</protein>
<dbReference type="SUPFAM" id="SSF48113">
    <property type="entry name" value="Heme-dependent peroxidases"/>
    <property type="match status" value="1"/>
</dbReference>
<keyword evidence="6" id="KW-1185">Reference proteome</keyword>
<sequence length="344" mass="39541">MAGKVTQTVKVEGSALANTCLLEPECYYNRYRSADGSCNNLKSPNMGRSLTQMDRILPPDYDDGRDRYMPNSRLVRVTLAEDYDVMNYDSTLMLMQWGQLIDHDIAHTPVFRMPNNSAIQCCSPYGDYVSKEYKHPHCFVVDILPGDPFYSQYGVKCLNFVRSMVAPRSDCAFGYAEQMNQVTHWIDGSLIYGSSELESRSLREYRGGRLQTSNMHGYEMLPYDEYSSDSCVLADKGKKCYKSGRDVLEYYGLVPKTYGYTSYNDSVNGNILNEFATAAYRYGHSTVNHWIDLQDEYGRSYERMYLRYYFNYPHILSRSDVYDGTIRGLVKSASQMADQQFTND</sequence>
<dbReference type="EMBL" id="JAVRJZ010000021">
    <property type="protein sequence ID" value="KAK2704347.1"/>
    <property type="molecule type" value="Genomic_DNA"/>
</dbReference>
<feature type="non-terminal residue" evidence="5">
    <location>
        <position position="344"/>
    </location>
</feature>
<dbReference type="GO" id="GO:0005576">
    <property type="term" value="C:extracellular region"/>
    <property type="evidence" value="ECO:0007669"/>
    <property type="project" value="UniProtKB-SubCell"/>
</dbReference>
<dbReference type="GO" id="GO:0006979">
    <property type="term" value="P:response to oxidative stress"/>
    <property type="evidence" value="ECO:0007669"/>
    <property type="project" value="InterPro"/>
</dbReference>
<gene>
    <name evidence="5" type="ORF">QYM36_016661</name>
</gene>
<dbReference type="Pfam" id="PF03098">
    <property type="entry name" value="An_peroxidase"/>
    <property type="match status" value="2"/>
</dbReference>
<evidence type="ECO:0000256" key="3">
    <source>
        <dbReference type="ARBA" id="ARBA00022559"/>
    </source>
</evidence>
<evidence type="ECO:0000256" key="2">
    <source>
        <dbReference type="ARBA" id="ARBA00022525"/>
    </source>
</evidence>
<keyword evidence="3" id="KW-0560">Oxidoreductase</keyword>
<comment type="subcellular location">
    <subcellularLocation>
        <location evidence="1">Secreted</location>
    </subcellularLocation>
</comment>
<dbReference type="Gene3D" id="1.10.640.10">
    <property type="entry name" value="Haem peroxidase domain superfamily, animal type"/>
    <property type="match status" value="2"/>
</dbReference>
<dbReference type="Proteomes" id="UP001187531">
    <property type="component" value="Unassembled WGS sequence"/>
</dbReference>
<dbReference type="GO" id="GO:0020037">
    <property type="term" value="F:heme binding"/>
    <property type="evidence" value="ECO:0007669"/>
    <property type="project" value="InterPro"/>
</dbReference>
<dbReference type="PANTHER" id="PTHR11475">
    <property type="entry name" value="OXIDASE/PEROXIDASE"/>
    <property type="match status" value="1"/>
</dbReference>
<dbReference type="GO" id="GO:0004601">
    <property type="term" value="F:peroxidase activity"/>
    <property type="evidence" value="ECO:0007669"/>
    <property type="project" value="UniProtKB-KW"/>
</dbReference>
<dbReference type="InterPro" id="IPR019791">
    <property type="entry name" value="Haem_peroxidase_animal"/>
</dbReference>
<keyword evidence="2" id="KW-0964">Secreted</keyword>